<accession>A0A5N5KVL7</accession>
<dbReference type="GO" id="GO:0006075">
    <property type="term" value="P:(1-&gt;3)-beta-D-glucan biosynthetic process"/>
    <property type="evidence" value="ECO:0007669"/>
    <property type="project" value="InterPro"/>
</dbReference>
<feature type="transmembrane region" description="Helical" evidence="15">
    <location>
        <begin position="581"/>
        <end position="599"/>
    </location>
</feature>
<dbReference type="PANTHER" id="PTHR12741:SF22">
    <property type="entry name" value="CALLOSE SYNTHASE 8-RELATED"/>
    <property type="match status" value="1"/>
</dbReference>
<keyword evidence="8" id="KW-0133">Cell shape</keyword>
<evidence type="ECO:0000256" key="5">
    <source>
        <dbReference type="ARBA" id="ARBA00022676"/>
    </source>
</evidence>
<keyword evidence="4" id="KW-1003">Cell membrane</keyword>
<dbReference type="InterPro" id="IPR058851">
    <property type="entry name" value="CALS1_helical"/>
</dbReference>
<dbReference type="PANTHER" id="PTHR12741">
    <property type="entry name" value="LYST-INTERACTING PROTEIN LIP5 DOPAMINE RESPONSIVE PROTEIN DRG-1"/>
    <property type="match status" value="1"/>
</dbReference>
<evidence type="ECO:0000313" key="18">
    <source>
        <dbReference type="Proteomes" id="UP000326939"/>
    </source>
</evidence>
<keyword evidence="18" id="KW-1185">Reference proteome</keyword>
<dbReference type="EC" id="2.4.1.34" evidence="3"/>
<evidence type="ECO:0000256" key="12">
    <source>
        <dbReference type="ARBA" id="ARBA00032165"/>
    </source>
</evidence>
<feature type="transmembrane region" description="Helical" evidence="15">
    <location>
        <begin position="1696"/>
        <end position="1715"/>
    </location>
</feature>
<name>A0A5N5KVL7_9ROSI</name>
<protein>
    <recommendedName>
        <fullName evidence="12">1,3-beta-glucan synthase</fullName>
        <ecNumber evidence="3">2.4.1.34</ecNumber>
    </recommendedName>
    <alternativeName>
        <fullName evidence="12">1,3-beta-glucan synthase</fullName>
    </alternativeName>
</protein>
<feature type="transmembrane region" description="Helical" evidence="15">
    <location>
        <begin position="1863"/>
        <end position="1884"/>
    </location>
</feature>
<feature type="transmembrane region" description="Helical" evidence="15">
    <location>
        <begin position="1609"/>
        <end position="1630"/>
    </location>
</feature>
<organism evidence="17 18">
    <name type="scientific">Salix brachista</name>
    <dbReference type="NCBI Taxonomy" id="2182728"/>
    <lineage>
        <taxon>Eukaryota</taxon>
        <taxon>Viridiplantae</taxon>
        <taxon>Streptophyta</taxon>
        <taxon>Embryophyta</taxon>
        <taxon>Tracheophyta</taxon>
        <taxon>Spermatophyta</taxon>
        <taxon>Magnoliopsida</taxon>
        <taxon>eudicotyledons</taxon>
        <taxon>Gunneridae</taxon>
        <taxon>Pentapetalae</taxon>
        <taxon>rosids</taxon>
        <taxon>fabids</taxon>
        <taxon>Malpighiales</taxon>
        <taxon>Salicaceae</taxon>
        <taxon>Saliceae</taxon>
        <taxon>Salix</taxon>
    </lineage>
</organism>
<keyword evidence="5" id="KW-0328">Glycosyltransferase</keyword>
<dbReference type="Pfam" id="PF02364">
    <property type="entry name" value="Glucan_synthase"/>
    <property type="match status" value="1"/>
</dbReference>
<keyword evidence="10 15" id="KW-0472">Membrane</keyword>
<dbReference type="GO" id="GO:0008360">
    <property type="term" value="P:regulation of cell shape"/>
    <property type="evidence" value="ECO:0007669"/>
    <property type="project" value="UniProtKB-KW"/>
</dbReference>
<dbReference type="Proteomes" id="UP000326939">
    <property type="component" value="Chromosome 11"/>
</dbReference>
<reference evidence="18" key="1">
    <citation type="journal article" date="2019" name="Gigascience">
        <title>De novo genome assembly of the endangered Acer yangbiense, a plant species with extremely small populations endemic to Yunnan Province, China.</title>
        <authorList>
            <person name="Yang J."/>
            <person name="Wariss H.M."/>
            <person name="Tao L."/>
            <person name="Zhang R."/>
            <person name="Yun Q."/>
            <person name="Hollingsworth P."/>
            <person name="Dao Z."/>
            <person name="Luo G."/>
            <person name="Guo H."/>
            <person name="Ma Y."/>
            <person name="Sun W."/>
        </authorList>
    </citation>
    <scope>NUCLEOTIDE SEQUENCE [LARGE SCALE GENOMIC DNA]</scope>
    <source>
        <strain evidence="18">cv. br00</strain>
    </source>
</reference>
<evidence type="ECO:0000256" key="8">
    <source>
        <dbReference type="ARBA" id="ARBA00022960"/>
    </source>
</evidence>
<dbReference type="InterPro" id="IPR039431">
    <property type="entry name" value="Vta1/CALS_N"/>
</dbReference>
<evidence type="ECO:0000256" key="4">
    <source>
        <dbReference type="ARBA" id="ARBA00022475"/>
    </source>
</evidence>
<evidence type="ECO:0000256" key="7">
    <source>
        <dbReference type="ARBA" id="ARBA00022692"/>
    </source>
</evidence>
<evidence type="ECO:0000256" key="9">
    <source>
        <dbReference type="ARBA" id="ARBA00022989"/>
    </source>
</evidence>
<feature type="transmembrane region" description="Helical" evidence="15">
    <location>
        <begin position="620"/>
        <end position="641"/>
    </location>
</feature>
<evidence type="ECO:0000256" key="3">
    <source>
        <dbReference type="ARBA" id="ARBA00012589"/>
    </source>
</evidence>
<feature type="domain" description="1,3-beta-glucan synthase component FKS1-like" evidence="16">
    <location>
        <begin position="325"/>
        <end position="434"/>
    </location>
</feature>
<dbReference type="SMART" id="SM01205">
    <property type="entry name" value="FKS1_dom1"/>
    <property type="match status" value="1"/>
</dbReference>
<dbReference type="InterPro" id="IPR026899">
    <property type="entry name" value="FKS1-like_dom1"/>
</dbReference>
<dbReference type="GO" id="GO:0000148">
    <property type="term" value="C:1,3-beta-D-glucan synthase complex"/>
    <property type="evidence" value="ECO:0007669"/>
    <property type="project" value="InterPro"/>
</dbReference>
<sequence>MSEIVLADPIIEPQRTDRALAIDHAAASSSSGGGGTGPVPFDSERLPSNLTSHIQRFLRVANLIEREEPRVAYLCRFRAFEIAHGMDRNSNGRGVRQFKTSLLQRLEQDEDPTLMSRKDTSDTRELRRVYHAYSEYIIKSDGAFDLDDSHRNKSMNARRIATVLFQVLKTVTNAAGSQALADRDDEKSELYVPYNILPLDQGGSQHAIMQLPEIKAAVAAVRNIRGLPSTQDLEKTGSFMDLFEFLGVVFGFQEGNVANQREHLILLLASIHVRKSHKQTSINKLGDAAVDELVKKISKNYTSWCKFLGKKSSIELPYVKQEAQQHKILYIGLYLLIWGEAANLRFMPECLCYIFHHMADELHDLLTGKKVTTAYEGGRESFLGNVVTPIYRVIYEEALKSKKGTADHSTWRNYDDLNEYFWSHDCFQIGWPMRLDHDYFCFQSLNKPKRKNVVEEKRKREENKDEELGLKEDEELGGAVEEIHEPKWLGKKNFVEIRSFWQIFRSFDRMWSFFILSLQAMIIMACHDLGSPLEMLDAVVFEDIMSIFITSAILKLVQAILDIVFTWKNRLMMDNLSRKKQVLKLLVAVIWTIVLPVYYARSKRKYTCYSTQYRSWLGELCFSSYMVAVFSLRLMQLRWSYSLFLQFTSSLRSRIIRYSKYFPGGHRYTVFWVLVLFTKFLFSYCFEIKPLIGPTRLILKIGVKNYDWHELFPKVKSNVGALVAIWAPIIVVYFMDTQIWYSVFCTIFGGVYGIINHLGEIRTLGMLRSRFDALPSAFSVCLTPPSEKRDQKTRNFFPLRFHKVSGNEANDVAKFVFVWNQIIKTFRLEDLISNWELDLMTIPMSSELFSGMVRWPIFLLANKFSTALSIARDFVGKDEILSRKIKKDKYMYCAVKECYESLKYVLEMLIVGNLEKRVVSSILNEIEESMRRSSLLEDFKMSELPALKAKCIELVELLLEGNENQIGSVVKVLQDMFELVTYDMMTDGSRILDLIYSSQQNVEQTEEKFVDLSRRIEPQLFESSTDRNSIHFPLPDSGTFNEQIRRFLWLLTVNDKAMDIPANLEAQRRISFFATSLFTDMPSAPKVQNMLSFSVLTPHYKEDVMYSTDELNSRKEGVSIKFYMQRIYPDEWKNFLERTGCEDSDEIKDEKMRNDLRNWVSFRGQTLSRTVRGMMYYREALRVQAFLDMADNEDILEGYDGAENNNRILFAQLEALADLKFTYVISFQMFGSQKSSGDPHAQDILDLMNRYPSVRVAYVEEIEEIVKDKSQKVYSSILVKAVGGFDQEIYRIKLPGPPNIGEGKPENQNHAIIFTRGEALQTIDMNQDNYLEEAFKMRNLLQEFLRQRGQRPPTILGLREHIFTGSVSSLAWFMSYQETSFVTIGQRLLANPLRVRFHYGHPDVFDRLFHITRGGISKASKTINLSEDVYAGFNSTLRRGCISYHEYLQVGKGRDVGLNQISKFEAKVANGNSEQTISRDIYRLGRCFDFFRMLSCYFTTTGFYFSNLVFLLHPEIILHSKKNKQAGIRALGCKISVIGIYVFLYGQLYLVLSGLQKALLLEAKVHNIQSLETALASQSFIQLGLLTGLPMVMEIGLEKGFLTAIKDFTLMQLQLAAVFFTFSLGTKIHYYGRTMLHGGAKYRPTGRKVVVFHASFTEIYRLYSRSHFVKGFELVLLLIVYDLFRRSYQSSMAYVLITYSIWFMSITWLFAPFLFNPAGFEWEKILDDWKNLNKWIRLPGGIGIQQDKSWHSWWDDEQTHLCSSGLGARLLEILLSVRFFMYQYGLVYHLDISQKSKNVLVYILSWVVILAVFLLVKAVNMGRQQFSTNYHLAFRLFKAFLFIAVLAIIIILSNVCDLSMKDLIVCCLAFLPTGWGLILIAQAARPKIDETGLWHFTRVLARAYDYGMSVALFAPVAVLAWLPIISAFQTRFLFNEAFSRNLQIQPILAGKKTKQT</sequence>
<evidence type="ECO:0000259" key="16">
    <source>
        <dbReference type="SMART" id="SM01205"/>
    </source>
</evidence>
<evidence type="ECO:0000313" key="17">
    <source>
        <dbReference type="EMBL" id="KAB5534483.1"/>
    </source>
</evidence>
<evidence type="ECO:0000256" key="14">
    <source>
        <dbReference type="SAM" id="MobiDB-lite"/>
    </source>
</evidence>
<evidence type="ECO:0000256" key="1">
    <source>
        <dbReference type="ARBA" id="ARBA00004651"/>
    </source>
</evidence>
<evidence type="ECO:0000256" key="11">
    <source>
        <dbReference type="ARBA" id="ARBA00023316"/>
    </source>
</evidence>
<comment type="similarity">
    <text evidence="2">Belongs to the glycosyltransferase 48 family.</text>
</comment>
<dbReference type="GO" id="GO:0003843">
    <property type="term" value="F:1,3-beta-D-glucan synthase activity"/>
    <property type="evidence" value="ECO:0007669"/>
    <property type="project" value="UniProtKB-EC"/>
</dbReference>
<dbReference type="InterPro" id="IPR023175">
    <property type="entry name" value="Vta1/CALS_N_sf"/>
</dbReference>
<feature type="region of interest" description="Disordered" evidence="14">
    <location>
        <begin position="24"/>
        <end position="45"/>
    </location>
</feature>
<evidence type="ECO:0000256" key="2">
    <source>
        <dbReference type="ARBA" id="ARBA00009040"/>
    </source>
</evidence>
<feature type="transmembrane region" description="Helical" evidence="15">
    <location>
        <begin position="510"/>
        <end position="527"/>
    </location>
</feature>
<dbReference type="Pfam" id="PF25968">
    <property type="entry name" value="CALS1"/>
    <property type="match status" value="1"/>
</dbReference>
<proteinExistence type="inferred from homology"/>
<comment type="caution">
    <text evidence="17">The sequence shown here is derived from an EMBL/GenBank/DDBJ whole genome shotgun (WGS) entry which is preliminary data.</text>
</comment>
<gene>
    <name evidence="17" type="ORF">DKX38_017569</name>
</gene>
<feature type="transmembrane region" description="Helical" evidence="15">
    <location>
        <begin position="1799"/>
        <end position="1816"/>
    </location>
</feature>
<keyword evidence="7 15" id="KW-0812">Transmembrane</keyword>
<dbReference type="EMBL" id="VDCV01000011">
    <property type="protein sequence ID" value="KAB5534483.1"/>
    <property type="molecule type" value="Genomic_DNA"/>
</dbReference>
<feature type="transmembrane region" description="Helical" evidence="15">
    <location>
        <begin position="1836"/>
        <end position="1856"/>
    </location>
</feature>
<comment type="subcellular location">
    <subcellularLocation>
        <location evidence="1">Cell membrane</location>
        <topology evidence="1">Multi-pass membrane protein</topology>
    </subcellularLocation>
</comment>
<feature type="transmembrane region" description="Helical" evidence="15">
    <location>
        <begin position="1766"/>
        <end position="1787"/>
    </location>
</feature>
<evidence type="ECO:0000256" key="10">
    <source>
        <dbReference type="ARBA" id="ARBA00023136"/>
    </source>
</evidence>
<evidence type="ECO:0000256" key="6">
    <source>
        <dbReference type="ARBA" id="ARBA00022679"/>
    </source>
</evidence>
<dbReference type="InterPro" id="IPR003440">
    <property type="entry name" value="Glyco_trans_48_dom"/>
</dbReference>
<feature type="transmembrane region" description="Helical" evidence="15">
    <location>
        <begin position="539"/>
        <end position="561"/>
    </location>
</feature>
<dbReference type="GO" id="GO:0005886">
    <property type="term" value="C:plasma membrane"/>
    <property type="evidence" value="ECO:0007669"/>
    <property type="project" value="UniProtKB-SubCell"/>
</dbReference>
<keyword evidence="6" id="KW-0808">Transferase</keyword>
<evidence type="ECO:0000256" key="15">
    <source>
        <dbReference type="SAM" id="Phobius"/>
    </source>
</evidence>
<feature type="transmembrane region" description="Helical" evidence="15">
    <location>
        <begin position="668"/>
        <end position="686"/>
    </location>
</feature>
<comment type="catalytic activity">
    <reaction evidence="13">
        <text>[(1-&gt;3)-beta-D-glucosyl](n) + UDP-alpha-D-glucose = [(1-&gt;3)-beta-D-glucosyl](n+1) + UDP + H(+)</text>
        <dbReference type="Rhea" id="RHEA:21476"/>
        <dbReference type="Rhea" id="RHEA-COMP:11146"/>
        <dbReference type="Rhea" id="RHEA-COMP:14303"/>
        <dbReference type="ChEBI" id="CHEBI:15378"/>
        <dbReference type="ChEBI" id="CHEBI:37671"/>
        <dbReference type="ChEBI" id="CHEBI:58223"/>
        <dbReference type="ChEBI" id="CHEBI:58885"/>
        <dbReference type="EC" id="2.4.1.34"/>
    </reaction>
</comment>
<dbReference type="GO" id="GO:0071555">
    <property type="term" value="P:cell wall organization"/>
    <property type="evidence" value="ECO:0007669"/>
    <property type="project" value="UniProtKB-KW"/>
</dbReference>
<keyword evidence="11" id="KW-0961">Cell wall biogenesis/degradation</keyword>
<keyword evidence="9 15" id="KW-1133">Transmembrane helix</keyword>
<feature type="transmembrane region" description="Helical" evidence="15">
    <location>
        <begin position="1531"/>
        <end position="1552"/>
    </location>
</feature>
<evidence type="ECO:0000256" key="13">
    <source>
        <dbReference type="ARBA" id="ARBA00047777"/>
    </source>
</evidence>
<feature type="transmembrane region" description="Helical" evidence="15">
    <location>
        <begin position="1904"/>
        <end position="1925"/>
    </location>
</feature>
<feature type="transmembrane region" description="Helical" evidence="15">
    <location>
        <begin position="741"/>
        <end position="759"/>
    </location>
</feature>
<dbReference type="Gene3D" id="1.25.40.270">
    <property type="entry name" value="Vacuolar protein sorting-associated protein vta1"/>
    <property type="match status" value="1"/>
</dbReference>
<dbReference type="Pfam" id="PF04652">
    <property type="entry name" value="Vta1"/>
    <property type="match status" value="1"/>
</dbReference>
<dbReference type="Pfam" id="PF14288">
    <property type="entry name" value="FKS1_dom1"/>
    <property type="match status" value="1"/>
</dbReference>